<dbReference type="OrthoDB" id="71174at2759"/>
<dbReference type="SUPFAM" id="SSF48371">
    <property type="entry name" value="ARM repeat"/>
    <property type="match status" value="1"/>
</dbReference>
<accession>A0A9W6TCZ8</accession>
<dbReference type="Proteomes" id="UP001165083">
    <property type="component" value="Unassembled WGS sequence"/>
</dbReference>
<sequence>MSQPVPKRGGLVELANEDDDPRSARRNERAAEARALWRALEVLLASLKPSELEVGDGTFTKTLACVRSVLSDPSYWVATPPDDSTSGDASDDSLMTLFVCVNRVLLKLAARGAHEREALVRDGLVDLVVRCGESMQQNSSLSASEAAAALQTLQSLAVDSKNRPNLQVSQTIGLSIALMEKHSTVFAVQLRACQFLHQMALEEDCKLHIGRHGGLLAVTKALLRFAEEAKLVVTALDVLFFLCVELEYQDSSVENIPVGSVNASILQGVVSAVVGAMRHLQSVELVQANGVAVLNRFVHFGFSAFYSVSTCLMGACVLETIASLKALKGQIEASCHSQVASKETEARMVFIASRLQSVLDEESCALSCAATGSTADQLISADDDYDGYSNFIYAQGHPPVLFNASTHCEDDNGDELPVDSRGNTSNVDDSQSSVLFLKENTGCIKKVNQKADDNTLSVMMRGNKYNSITFAEPNQLDELCKMPNGAKICSRVHSNSTQQIPDTIAMHPRQGISNGDAQAWHDLCEANTREAQRIQIECHENTLNKEAEKWQDLYEAILRRSKEQAKLLNLQNVRITNHGNEHQQVLRRLRTLETSLDESNRRYEVEKAIRSAEAVQSEQLSLALETSLREAKSLAAQQSSASRELQQKESMRTEYMMRTRESNQDKQRMEVERDNALIRIEILKQEKVGYRSD</sequence>
<dbReference type="EMBL" id="BSXW01000041">
    <property type="protein sequence ID" value="GMF10442.1"/>
    <property type="molecule type" value="Genomic_DNA"/>
</dbReference>
<comment type="caution">
    <text evidence="2">The sequence shown here is derived from an EMBL/GenBank/DDBJ whole genome shotgun (WGS) entry which is preliminary data.</text>
</comment>
<protein>
    <submittedName>
        <fullName evidence="2">Unnamed protein product</fullName>
    </submittedName>
</protein>
<proteinExistence type="predicted"/>
<evidence type="ECO:0000256" key="1">
    <source>
        <dbReference type="SAM" id="MobiDB-lite"/>
    </source>
</evidence>
<feature type="compositionally biased region" description="Basic and acidic residues" evidence="1">
    <location>
        <begin position="645"/>
        <end position="670"/>
    </location>
</feature>
<reference evidence="2" key="1">
    <citation type="submission" date="2023-04" db="EMBL/GenBank/DDBJ databases">
        <title>Phytophthora lilii NBRC 32176.</title>
        <authorList>
            <person name="Ichikawa N."/>
            <person name="Sato H."/>
            <person name="Tonouchi N."/>
        </authorList>
    </citation>
    <scope>NUCLEOTIDE SEQUENCE</scope>
    <source>
        <strain evidence="2">NBRC 32176</strain>
    </source>
</reference>
<feature type="region of interest" description="Disordered" evidence="1">
    <location>
        <begin position="635"/>
        <end position="670"/>
    </location>
</feature>
<name>A0A9W6TCZ8_9STRA</name>
<feature type="region of interest" description="Disordered" evidence="1">
    <location>
        <begin position="1"/>
        <end position="28"/>
    </location>
</feature>
<gene>
    <name evidence="2" type="ORF">Plil01_000124700</name>
</gene>
<dbReference type="InterPro" id="IPR016024">
    <property type="entry name" value="ARM-type_fold"/>
</dbReference>
<feature type="compositionally biased region" description="Low complexity" evidence="1">
    <location>
        <begin position="635"/>
        <end position="644"/>
    </location>
</feature>
<evidence type="ECO:0000313" key="3">
    <source>
        <dbReference type="Proteomes" id="UP001165083"/>
    </source>
</evidence>
<organism evidence="2 3">
    <name type="scientific">Phytophthora lilii</name>
    <dbReference type="NCBI Taxonomy" id="2077276"/>
    <lineage>
        <taxon>Eukaryota</taxon>
        <taxon>Sar</taxon>
        <taxon>Stramenopiles</taxon>
        <taxon>Oomycota</taxon>
        <taxon>Peronosporomycetes</taxon>
        <taxon>Peronosporales</taxon>
        <taxon>Peronosporaceae</taxon>
        <taxon>Phytophthora</taxon>
    </lineage>
</organism>
<evidence type="ECO:0000313" key="2">
    <source>
        <dbReference type="EMBL" id="GMF10442.1"/>
    </source>
</evidence>
<keyword evidence="3" id="KW-1185">Reference proteome</keyword>
<dbReference type="AlphaFoldDB" id="A0A9W6TCZ8"/>